<dbReference type="AlphaFoldDB" id="L0K8Y6"/>
<evidence type="ECO:0000313" key="2">
    <source>
        <dbReference type="EMBL" id="AGB41481.1"/>
    </source>
</evidence>
<reference evidence="3" key="1">
    <citation type="submission" date="2012-02" db="EMBL/GenBank/DDBJ databases">
        <title>The complete genome of Halobacteroides halobius DSM 5150.</title>
        <authorList>
            <person name="Lucas S."/>
            <person name="Copeland A."/>
            <person name="Lapidus A."/>
            <person name="Glavina del Rio T."/>
            <person name="Dalin E."/>
            <person name="Tice H."/>
            <person name="Bruce D."/>
            <person name="Goodwin L."/>
            <person name="Pitluck S."/>
            <person name="Peters L."/>
            <person name="Mikhailova N."/>
            <person name="Gu W."/>
            <person name="Kyrpides N."/>
            <person name="Mavromatis K."/>
            <person name="Ivanova N."/>
            <person name="Brettin T."/>
            <person name="Detter J.C."/>
            <person name="Han C."/>
            <person name="Larimer F."/>
            <person name="Land M."/>
            <person name="Hauser L."/>
            <person name="Markowitz V."/>
            <person name="Cheng J.-F."/>
            <person name="Hugenholtz P."/>
            <person name="Woyke T."/>
            <person name="Wu D."/>
            <person name="Tindall B."/>
            <person name="Pomrenke H."/>
            <person name="Brambilla E."/>
            <person name="Klenk H.-P."/>
            <person name="Eisen J.A."/>
        </authorList>
    </citation>
    <scope>NUCLEOTIDE SEQUENCE [LARGE SCALE GENOMIC DNA]</scope>
    <source>
        <strain evidence="3">ATCC 35273 / DSM 5150 / MD-1</strain>
    </source>
</reference>
<keyword evidence="3" id="KW-1185">Reference proteome</keyword>
<proteinExistence type="predicted"/>
<protein>
    <submittedName>
        <fullName evidence="2">Uncharacterized protein</fullName>
    </submittedName>
</protein>
<organism evidence="2 3">
    <name type="scientific">Halobacteroides halobius (strain ATCC 35273 / DSM 5150 / MD-1)</name>
    <dbReference type="NCBI Taxonomy" id="748449"/>
    <lineage>
        <taxon>Bacteria</taxon>
        <taxon>Bacillati</taxon>
        <taxon>Bacillota</taxon>
        <taxon>Clostridia</taxon>
        <taxon>Halanaerobiales</taxon>
        <taxon>Halobacteroidaceae</taxon>
        <taxon>Halobacteroides</taxon>
    </lineage>
</organism>
<name>L0K8Y6_HALHC</name>
<dbReference type="KEGG" id="hhl:Halha_1542"/>
<feature type="compositionally biased region" description="Basic and acidic residues" evidence="1">
    <location>
        <begin position="143"/>
        <end position="180"/>
    </location>
</feature>
<accession>L0K8Y6</accession>
<feature type="region of interest" description="Disordered" evidence="1">
    <location>
        <begin position="135"/>
        <end position="186"/>
    </location>
</feature>
<evidence type="ECO:0000313" key="3">
    <source>
        <dbReference type="Proteomes" id="UP000010880"/>
    </source>
</evidence>
<dbReference type="STRING" id="748449.Halha_1542"/>
<sequence length="186" mass="21151">MSKWKYALIMLGLSLLIIMVGGNKVIANHEHDLVDAAPWIIGKDSEEHWYYTADKVCSISNCDYIEGVDKTGKAHSKKYGSWSSKSGDDTYHYRKVECTASTSLNSCSWENEEKEKHTYKYDSSIEKDKCTVCGHTRPNSSHEASKESENLTEEGKEKVRTAKNKTEKSNNKSDEGEEKKRTKIQK</sequence>
<dbReference type="Proteomes" id="UP000010880">
    <property type="component" value="Chromosome"/>
</dbReference>
<gene>
    <name evidence="2" type="ordered locus">Halha_1542</name>
</gene>
<dbReference type="EMBL" id="CP003359">
    <property type="protein sequence ID" value="AGB41481.1"/>
    <property type="molecule type" value="Genomic_DNA"/>
</dbReference>
<evidence type="ECO:0000256" key="1">
    <source>
        <dbReference type="SAM" id="MobiDB-lite"/>
    </source>
</evidence>
<dbReference type="HOGENOM" id="CLU_1452549_0_0_9"/>
<dbReference type="RefSeq" id="WP_015327199.1">
    <property type="nucleotide sequence ID" value="NC_019978.1"/>
</dbReference>